<name>C1EC52_MICCC</name>
<dbReference type="PANTHER" id="PTHR46233:SF3">
    <property type="entry name" value="HYDROXYACYLGLUTATHIONE HYDROLASE GLOC"/>
    <property type="match status" value="1"/>
</dbReference>
<sequence>MEPENRKAEFEDAKAKAAEFLAKGDPQAAIDQYGDAMICAFDDTQRGAIHSNLSLCYLRLKDYAMAVTHADVAMALRPGWEKGYFRHGEVAFEQRDYATALKDYEEAVKCAPNDAALNHRVKLAKEATEGFYFRQLLPGRDICVNAKNPVEAQIFGAAVQMQNFIYLVGDARTRQCAVIDACWDVDGIIAVAKKDKMSITRAVATHYHFDHVGGKPPPPFDALGIEVPGIKQLEAAGLPVHVQEEDAVKLREIGVKETSMTLHRDGDVLRVGGVRLRFVHTPGHSPGSMIVVVDGDNPGAPGGGAGIVVSGDTIFPGSCGRLDLPDADKERMFHSLAKCASSLRDEMTVYPGHNYNGASSTIAKEKRDGLLRPFTKTQWEAMMGGK</sequence>
<evidence type="ECO:0000256" key="3">
    <source>
        <dbReference type="ARBA" id="ARBA00022801"/>
    </source>
</evidence>
<dbReference type="GO" id="GO:0046872">
    <property type="term" value="F:metal ion binding"/>
    <property type="evidence" value="ECO:0007669"/>
    <property type="project" value="UniProtKB-KW"/>
</dbReference>
<dbReference type="OMA" id="IKAYIHP"/>
<evidence type="ECO:0000256" key="1">
    <source>
        <dbReference type="ARBA" id="ARBA00001947"/>
    </source>
</evidence>
<dbReference type="InterPro" id="IPR001279">
    <property type="entry name" value="Metallo-B-lactamas"/>
</dbReference>
<evidence type="ECO:0000313" key="8">
    <source>
        <dbReference type="Proteomes" id="UP000002009"/>
    </source>
</evidence>
<dbReference type="EMBL" id="CP001329">
    <property type="protein sequence ID" value="ACO65526.1"/>
    <property type="molecule type" value="Genomic_DNA"/>
</dbReference>
<dbReference type="SMART" id="SM00849">
    <property type="entry name" value="Lactamase_B"/>
    <property type="match status" value="1"/>
</dbReference>
<dbReference type="InParanoid" id="C1EC52"/>
<gene>
    <name evidence="7" type="ORF">MICPUN_61295</name>
</gene>
<evidence type="ECO:0000256" key="2">
    <source>
        <dbReference type="ARBA" id="ARBA00022723"/>
    </source>
</evidence>
<evidence type="ECO:0000313" key="7">
    <source>
        <dbReference type="EMBL" id="ACO65526.1"/>
    </source>
</evidence>
<dbReference type="InterPro" id="IPR036866">
    <property type="entry name" value="RibonucZ/Hydroxyglut_hydro"/>
</dbReference>
<evidence type="ECO:0000259" key="6">
    <source>
        <dbReference type="SMART" id="SM00849"/>
    </source>
</evidence>
<dbReference type="STRING" id="296587.C1EC52"/>
<dbReference type="Proteomes" id="UP000002009">
    <property type="component" value="Chromosome 9"/>
</dbReference>
<evidence type="ECO:0000256" key="4">
    <source>
        <dbReference type="ARBA" id="ARBA00022833"/>
    </source>
</evidence>
<dbReference type="Pfam" id="PF00753">
    <property type="entry name" value="Lactamase_B"/>
    <property type="match status" value="1"/>
</dbReference>
<comment type="cofactor">
    <cofactor evidence="1">
        <name>Zn(2+)</name>
        <dbReference type="ChEBI" id="CHEBI:29105"/>
    </cofactor>
</comment>
<dbReference type="InterPro" id="IPR051453">
    <property type="entry name" value="MBL_Glyoxalase_II"/>
</dbReference>
<dbReference type="AlphaFoldDB" id="C1EC52"/>
<keyword evidence="2" id="KW-0479">Metal-binding</keyword>
<organism evidence="7 8">
    <name type="scientific">Micromonas commoda (strain RCC299 / NOUM17 / CCMP2709)</name>
    <name type="common">Picoplanktonic green alga</name>
    <dbReference type="NCBI Taxonomy" id="296587"/>
    <lineage>
        <taxon>Eukaryota</taxon>
        <taxon>Viridiplantae</taxon>
        <taxon>Chlorophyta</taxon>
        <taxon>Mamiellophyceae</taxon>
        <taxon>Mamiellales</taxon>
        <taxon>Mamiellaceae</taxon>
        <taxon>Micromonas</taxon>
    </lineage>
</organism>
<feature type="domain" description="Metallo-beta-lactamase" evidence="6">
    <location>
        <begin position="162"/>
        <end position="353"/>
    </location>
</feature>
<dbReference type="eggNOG" id="KOG0813">
    <property type="taxonomic scope" value="Eukaryota"/>
</dbReference>
<dbReference type="PROSITE" id="PS50005">
    <property type="entry name" value="TPR"/>
    <property type="match status" value="1"/>
</dbReference>
<dbReference type="Gene3D" id="3.60.15.10">
    <property type="entry name" value="Ribonuclease Z/Hydroxyacylglutathione hydrolase-like"/>
    <property type="match status" value="1"/>
</dbReference>
<dbReference type="Gene3D" id="1.25.40.10">
    <property type="entry name" value="Tetratricopeptide repeat domain"/>
    <property type="match status" value="1"/>
</dbReference>
<accession>C1EC52</accession>
<keyword evidence="5" id="KW-0802">TPR repeat</keyword>
<dbReference type="SUPFAM" id="SSF56281">
    <property type="entry name" value="Metallo-hydrolase/oxidoreductase"/>
    <property type="match status" value="1"/>
</dbReference>
<dbReference type="OrthoDB" id="449487at2759"/>
<dbReference type="GeneID" id="8246446"/>
<dbReference type="SUPFAM" id="SSF48452">
    <property type="entry name" value="TPR-like"/>
    <property type="match status" value="1"/>
</dbReference>
<dbReference type="InterPro" id="IPR019734">
    <property type="entry name" value="TPR_rpt"/>
</dbReference>
<feature type="repeat" description="TPR" evidence="5">
    <location>
        <begin position="81"/>
        <end position="114"/>
    </location>
</feature>
<protein>
    <recommendedName>
        <fullName evidence="6">Metallo-beta-lactamase domain-containing protein</fullName>
    </recommendedName>
</protein>
<evidence type="ECO:0000256" key="5">
    <source>
        <dbReference type="PROSITE-ProRule" id="PRU00339"/>
    </source>
</evidence>
<dbReference type="SMART" id="SM00028">
    <property type="entry name" value="TPR"/>
    <property type="match status" value="2"/>
</dbReference>
<keyword evidence="4" id="KW-0862">Zinc</keyword>
<keyword evidence="8" id="KW-1185">Reference proteome</keyword>
<dbReference type="InterPro" id="IPR011990">
    <property type="entry name" value="TPR-like_helical_dom_sf"/>
</dbReference>
<dbReference type="RefSeq" id="XP_002504268.1">
    <property type="nucleotide sequence ID" value="XM_002504222.1"/>
</dbReference>
<proteinExistence type="predicted"/>
<dbReference type="KEGG" id="mis:MICPUN_61295"/>
<keyword evidence="3" id="KW-0378">Hydrolase</keyword>
<dbReference type="GO" id="GO:0016787">
    <property type="term" value="F:hydrolase activity"/>
    <property type="evidence" value="ECO:0007669"/>
    <property type="project" value="UniProtKB-KW"/>
</dbReference>
<reference evidence="7 8" key="1">
    <citation type="journal article" date="2009" name="Science">
        <title>Green evolution and dynamic adaptations revealed by genomes of the marine picoeukaryotes Micromonas.</title>
        <authorList>
            <person name="Worden A.Z."/>
            <person name="Lee J.H."/>
            <person name="Mock T."/>
            <person name="Rouze P."/>
            <person name="Simmons M.P."/>
            <person name="Aerts A.L."/>
            <person name="Allen A.E."/>
            <person name="Cuvelier M.L."/>
            <person name="Derelle E."/>
            <person name="Everett M.V."/>
            <person name="Foulon E."/>
            <person name="Grimwood J."/>
            <person name="Gundlach H."/>
            <person name="Henrissat B."/>
            <person name="Napoli C."/>
            <person name="McDonald S.M."/>
            <person name="Parker M.S."/>
            <person name="Rombauts S."/>
            <person name="Salamov A."/>
            <person name="Von Dassow P."/>
            <person name="Badger J.H."/>
            <person name="Coutinho P.M."/>
            <person name="Demir E."/>
            <person name="Dubchak I."/>
            <person name="Gentemann C."/>
            <person name="Eikrem W."/>
            <person name="Gready J.E."/>
            <person name="John U."/>
            <person name="Lanier W."/>
            <person name="Lindquist E.A."/>
            <person name="Lucas S."/>
            <person name="Mayer K.F."/>
            <person name="Moreau H."/>
            <person name="Not F."/>
            <person name="Otillar R."/>
            <person name="Panaud O."/>
            <person name="Pangilinan J."/>
            <person name="Paulsen I."/>
            <person name="Piegu B."/>
            <person name="Poliakov A."/>
            <person name="Robbens S."/>
            <person name="Schmutz J."/>
            <person name="Toulza E."/>
            <person name="Wyss T."/>
            <person name="Zelensky A."/>
            <person name="Zhou K."/>
            <person name="Armbrust E.V."/>
            <person name="Bhattacharya D."/>
            <person name="Goodenough U.W."/>
            <person name="Van de Peer Y."/>
            <person name="Grigoriev I.V."/>
        </authorList>
    </citation>
    <scope>NUCLEOTIDE SEQUENCE [LARGE SCALE GENOMIC DNA]</scope>
    <source>
        <strain evidence="8">RCC299 / NOUM17</strain>
    </source>
</reference>
<dbReference type="PANTHER" id="PTHR46233">
    <property type="entry name" value="HYDROXYACYLGLUTATHIONE HYDROLASE GLOC"/>
    <property type="match status" value="1"/>
</dbReference>